<proteinExistence type="predicted"/>
<dbReference type="InterPro" id="IPR051691">
    <property type="entry name" value="Metab_Enz_Cyan_OpOx_G3PDH"/>
</dbReference>
<dbReference type="InterPro" id="IPR017224">
    <property type="entry name" value="Opine_Oxase_asu/HCN_bsu"/>
</dbReference>
<reference evidence="4" key="1">
    <citation type="journal article" date="2015" name="Nature">
        <title>Complex archaea that bridge the gap between prokaryotes and eukaryotes.</title>
        <authorList>
            <person name="Spang A."/>
            <person name="Saw J.H."/>
            <person name="Jorgensen S.L."/>
            <person name="Zaremba-Niedzwiedzka K."/>
            <person name="Martijn J."/>
            <person name="Lind A.E."/>
            <person name="van Eijk R."/>
            <person name="Schleper C."/>
            <person name="Guy L."/>
            <person name="Ettema T.J."/>
        </authorList>
    </citation>
    <scope>NUCLEOTIDE SEQUENCE</scope>
</reference>
<evidence type="ECO:0008006" key="5">
    <source>
        <dbReference type="Google" id="ProtNLM"/>
    </source>
</evidence>
<dbReference type="EMBL" id="LAZR01037378">
    <property type="protein sequence ID" value="KKL22366.1"/>
    <property type="molecule type" value="Genomic_DNA"/>
</dbReference>
<sequence length="407" mass="44028">DGRSLLTQAAQLSDAITIWNDALVWGVFDSRQLAVACRDDLVIIDAKAIVVAPGAYERPVPVPGWTLPGVMTAGGAQVLLKSQRVRPGQRVLLAGSGPLQLVVADQMLDAGMDVVAVVESASARGTWRYLPELLSRPGLIKQGLGYLYRLKRAGVPMLRSYVLHAIEGDRQAQKAILGKVDPGCVPIPGAKKIFDVDTVCIGYGLIPSTWLTHMLGCRHIYHTLVGGWIPDYDENMQTDQSGVFVAGDGAGIAGVLVARLEGKLAGLYASAYAGIISARQAQEAARPIRGELASLRKFRYAMDRVYPFSPDLYANMTDETILCRCEGVKAGDIRRAVREGTTDLNDIKKRTRMGMGYCQGANCMPAVAAMLAREFAVDPAQIQTMTTRPPARPIPLHLLMVDMEDGR</sequence>
<feature type="domain" description="BFD-like [2Fe-2S]-binding" evidence="2">
    <location>
        <begin position="321"/>
        <end position="372"/>
    </location>
</feature>
<dbReference type="InterPro" id="IPR036188">
    <property type="entry name" value="FAD/NAD-bd_sf"/>
</dbReference>
<dbReference type="Pfam" id="PF04324">
    <property type="entry name" value="Fer2_BFD"/>
    <property type="match status" value="1"/>
</dbReference>
<gene>
    <name evidence="4" type="ORF">LCGC14_2436160</name>
</gene>
<dbReference type="SUPFAM" id="SSF51905">
    <property type="entry name" value="FAD/NAD(P)-binding domain"/>
    <property type="match status" value="1"/>
</dbReference>
<dbReference type="PANTHER" id="PTHR42949">
    <property type="entry name" value="ANAEROBIC GLYCEROL-3-PHOSPHATE DEHYDROGENASE SUBUNIT B"/>
    <property type="match status" value="1"/>
</dbReference>
<dbReference type="PANTHER" id="PTHR42949:SF3">
    <property type="entry name" value="ANAEROBIC GLYCEROL-3-PHOSPHATE DEHYDROGENASE SUBUNIT B"/>
    <property type="match status" value="1"/>
</dbReference>
<evidence type="ECO:0000259" key="2">
    <source>
        <dbReference type="Pfam" id="PF04324"/>
    </source>
</evidence>
<comment type="caution">
    <text evidence="4">The sequence shown here is derived from an EMBL/GenBank/DDBJ whole genome shotgun (WGS) entry which is preliminary data.</text>
</comment>
<dbReference type="PIRSF" id="PIRSF037495">
    <property type="entry name" value="Opine_OX_OoxA/HcnB"/>
    <property type="match status" value="1"/>
</dbReference>
<dbReference type="Gene3D" id="1.10.10.1100">
    <property type="entry name" value="BFD-like [2Fe-2S]-binding domain"/>
    <property type="match status" value="1"/>
</dbReference>
<dbReference type="AlphaFoldDB" id="A0A0F9DXG6"/>
<dbReference type="InterPro" id="IPR023753">
    <property type="entry name" value="FAD/NAD-binding_dom"/>
</dbReference>
<evidence type="ECO:0000259" key="3">
    <source>
        <dbReference type="Pfam" id="PF07992"/>
    </source>
</evidence>
<organism evidence="4">
    <name type="scientific">marine sediment metagenome</name>
    <dbReference type="NCBI Taxonomy" id="412755"/>
    <lineage>
        <taxon>unclassified sequences</taxon>
        <taxon>metagenomes</taxon>
        <taxon>ecological metagenomes</taxon>
    </lineage>
</organism>
<keyword evidence="1" id="KW-0560">Oxidoreductase</keyword>
<dbReference type="PRINTS" id="PR00368">
    <property type="entry name" value="FADPNR"/>
</dbReference>
<dbReference type="InterPro" id="IPR007419">
    <property type="entry name" value="BFD-like_2Fe2S-bd_dom"/>
</dbReference>
<dbReference type="Gene3D" id="3.50.50.60">
    <property type="entry name" value="FAD/NAD(P)-binding domain"/>
    <property type="match status" value="2"/>
</dbReference>
<evidence type="ECO:0000256" key="1">
    <source>
        <dbReference type="ARBA" id="ARBA00023002"/>
    </source>
</evidence>
<evidence type="ECO:0000313" key="4">
    <source>
        <dbReference type="EMBL" id="KKL22366.1"/>
    </source>
</evidence>
<feature type="non-terminal residue" evidence="4">
    <location>
        <position position="1"/>
    </location>
</feature>
<accession>A0A0F9DXG6</accession>
<dbReference type="InterPro" id="IPR041854">
    <property type="entry name" value="BFD-like_2Fe2S-bd_dom_sf"/>
</dbReference>
<name>A0A0F9DXG6_9ZZZZ</name>
<dbReference type="CDD" id="cd19946">
    <property type="entry name" value="GlpA-like_Fer2_BFD-like"/>
    <property type="match status" value="1"/>
</dbReference>
<feature type="domain" description="FAD/NAD(P)-binding" evidence="3">
    <location>
        <begin position="24"/>
        <end position="259"/>
    </location>
</feature>
<protein>
    <recommendedName>
        <fullName evidence="5">BFD-like [2Fe-2S]-binding domain-containing protein</fullName>
    </recommendedName>
</protein>
<dbReference type="Pfam" id="PF07992">
    <property type="entry name" value="Pyr_redox_2"/>
    <property type="match status" value="1"/>
</dbReference>
<dbReference type="GO" id="GO:0016491">
    <property type="term" value="F:oxidoreductase activity"/>
    <property type="evidence" value="ECO:0007669"/>
    <property type="project" value="UniProtKB-KW"/>
</dbReference>